<dbReference type="SUPFAM" id="SSF56059">
    <property type="entry name" value="Glutathione synthetase ATP-binding domain-like"/>
    <property type="match status" value="1"/>
</dbReference>
<organism evidence="2">
    <name type="scientific">viral metagenome</name>
    <dbReference type="NCBI Taxonomy" id="1070528"/>
    <lineage>
        <taxon>unclassified sequences</taxon>
        <taxon>metagenomes</taxon>
        <taxon>organismal metagenomes</taxon>
    </lineage>
</organism>
<dbReference type="InterPro" id="IPR003806">
    <property type="entry name" value="ATP-grasp_PylC-type"/>
</dbReference>
<dbReference type="AlphaFoldDB" id="A0A6C0DZQ2"/>
<protein>
    <recommendedName>
        <fullName evidence="1">ATP-grasp fold PylC-type domain-containing protein</fullName>
    </recommendedName>
</protein>
<evidence type="ECO:0000313" key="2">
    <source>
        <dbReference type="EMBL" id="QHT21968.1"/>
    </source>
</evidence>
<dbReference type="Pfam" id="PF02655">
    <property type="entry name" value="ATP-grasp_3"/>
    <property type="match status" value="1"/>
</dbReference>
<feature type="domain" description="ATP-grasp fold PylC-type" evidence="1">
    <location>
        <begin position="67"/>
        <end position="231"/>
    </location>
</feature>
<evidence type="ECO:0000259" key="1">
    <source>
        <dbReference type="Pfam" id="PF02655"/>
    </source>
</evidence>
<name>A0A6C0DZQ2_9ZZZZ</name>
<dbReference type="GO" id="GO:0046872">
    <property type="term" value="F:metal ion binding"/>
    <property type="evidence" value="ECO:0007669"/>
    <property type="project" value="InterPro"/>
</dbReference>
<proteinExistence type="predicted"/>
<sequence>MKLIIPEVPFTDWNDKLKIYREIIIKKPKKNTLKKIMPLCVASYIKYNDYPQNIFKNNLENIQILDNKSKFAKFMIELAVENIPETIYYNFTNTQNEIETYNNNIETNLMIYKPNVSYGGIGIKIINKIIYDKNIIISKYIKHKKNYVGHFLVLDGIIQSKIYFLSKEKFKGGIKKGRSKKYVILDVIDYDDSIFHRIFEKLNYSGFACGEFIIKDGIIKIFEINPRMGGSLVHDKECLNIFIKKLLGLF</sequence>
<reference evidence="2" key="1">
    <citation type="journal article" date="2020" name="Nature">
        <title>Giant virus diversity and host interactions through global metagenomics.</title>
        <authorList>
            <person name="Schulz F."/>
            <person name="Roux S."/>
            <person name="Paez-Espino D."/>
            <person name="Jungbluth S."/>
            <person name="Walsh D.A."/>
            <person name="Denef V.J."/>
            <person name="McMahon K.D."/>
            <person name="Konstantinidis K.T."/>
            <person name="Eloe-Fadrosh E.A."/>
            <person name="Kyrpides N.C."/>
            <person name="Woyke T."/>
        </authorList>
    </citation>
    <scope>NUCLEOTIDE SEQUENCE</scope>
    <source>
        <strain evidence="2">GVMAG-M-3300023179-103</strain>
    </source>
</reference>
<accession>A0A6C0DZQ2</accession>
<dbReference type="Gene3D" id="3.30.470.20">
    <property type="entry name" value="ATP-grasp fold, B domain"/>
    <property type="match status" value="1"/>
</dbReference>
<dbReference type="GO" id="GO:0005524">
    <property type="term" value="F:ATP binding"/>
    <property type="evidence" value="ECO:0007669"/>
    <property type="project" value="InterPro"/>
</dbReference>
<dbReference type="EMBL" id="MN739699">
    <property type="protein sequence ID" value="QHT21968.1"/>
    <property type="molecule type" value="Genomic_DNA"/>
</dbReference>